<dbReference type="Gene3D" id="3.50.50.60">
    <property type="entry name" value="FAD/NAD(P)-binding domain"/>
    <property type="match status" value="1"/>
</dbReference>
<dbReference type="PRINTS" id="PR00420">
    <property type="entry name" value="RNGMNOXGNASE"/>
</dbReference>
<keyword evidence="3" id="KW-0274">FAD</keyword>
<dbReference type="InterPro" id="IPR002938">
    <property type="entry name" value="FAD-bd"/>
</dbReference>
<keyword evidence="7" id="KW-1185">Reference proteome</keyword>
<dbReference type="EMBL" id="VOKX01000001">
    <property type="protein sequence ID" value="KAB7852757.1"/>
    <property type="molecule type" value="Genomic_DNA"/>
</dbReference>
<dbReference type="PANTHER" id="PTHR43004">
    <property type="entry name" value="TRK SYSTEM POTASSIUM UPTAKE PROTEIN"/>
    <property type="match status" value="1"/>
</dbReference>
<reference evidence="6 7" key="1">
    <citation type="journal article" date="2019" name="Microb. Cell Fact.">
        <title>Exploring novel herbicidin analogues by transcriptional regulator overexpression and MS/MS molecular networking.</title>
        <authorList>
            <person name="Shi Y."/>
            <person name="Gu R."/>
            <person name="Li Y."/>
            <person name="Wang X."/>
            <person name="Ren W."/>
            <person name="Li X."/>
            <person name="Wang L."/>
            <person name="Xie Y."/>
            <person name="Hong B."/>
        </authorList>
    </citation>
    <scope>NUCLEOTIDE SEQUENCE [LARGE SCALE GENOMIC DNA]</scope>
    <source>
        <strain evidence="6 7">US-43</strain>
    </source>
</reference>
<evidence type="ECO:0000313" key="6">
    <source>
        <dbReference type="EMBL" id="KAB7852757.1"/>
    </source>
</evidence>
<feature type="region of interest" description="Disordered" evidence="4">
    <location>
        <begin position="482"/>
        <end position="527"/>
    </location>
</feature>
<dbReference type="OrthoDB" id="8670884at2"/>
<evidence type="ECO:0000256" key="2">
    <source>
        <dbReference type="ARBA" id="ARBA00022630"/>
    </source>
</evidence>
<evidence type="ECO:0000256" key="3">
    <source>
        <dbReference type="ARBA" id="ARBA00022827"/>
    </source>
</evidence>
<dbReference type="InterPro" id="IPR050641">
    <property type="entry name" value="RIFMO-like"/>
</dbReference>
<dbReference type="Gene3D" id="3.40.30.120">
    <property type="match status" value="1"/>
</dbReference>
<dbReference type="PANTHER" id="PTHR43004:SF19">
    <property type="entry name" value="BINDING MONOOXYGENASE, PUTATIVE (JCVI)-RELATED"/>
    <property type="match status" value="1"/>
</dbReference>
<evidence type="ECO:0000313" key="7">
    <source>
        <dbReference type="Proteomes" id="UP000327000"/>
    </source>
</evidence>
<dbReference type="RefSeq" id="WP_152262115.1">
    <property type="nucleotide sequence ID" value="NZ_VOKX01000001.1"/>
</dbReference>
<dbReference type="SUPFAM" id="SSF51905">
    <property type="entry name" value="FAD/NAD(P)-binding domain"/>
    <property type="match status" value="1"/>
</dbReference>
<keyword evidence="2" id="KW-0285">Flavoprotein</keyword>
<accession>A0A5N5WFH3</accession>
<dbReference type="GO" id="GO:0071949">
    <property type="term" value="F:FAD binding"/>
    <property type="evidence" value="ECO:0007669"/>
    <property type="project" value="InterPro"/>
</dbReference>
<evidence type="ECO:0000256" key="1">
    <source>
        <dbReference type="ARBA" id="ARBA00001974"/>
    </source>
</evidence>
<dbReference type="AlphaFoldDB" id="A0A5N5WFH3"/>
<dbReference type="Pfam" id="PF21274">
    <property type="entry name" value="Rng_hyd_C"/>
    <property type="match status" value="1"/>
</dbReference>
<dbReference type="InterPro" id="IPR036188">
    <property type="entry name" value="FAD/NAD-bd_sf"/>
</dbReference>
<evidence type="ECO:0000259" key="5">
    <source>
        <dbReference type="Pfam" id="PF01494"/>
    </source>
</evidence>
<dbReference type="Pfam" id="PF01494">
    <property type="entry name" value="FAD_binding_3"/>
    <property type="match status" value="1"/>
</dbReference>
<dbReference type="GO" id="GO:0016709">
    <property type="term" value="F:oxidoreductase activity, acting on paired donors, with incorporation or reduction of molecular oxygen, NAD(P)H as one donor, and incorporation of one atom of oxygen"/>
    <property type="evidence" value="ECO:0007669"/>
    <property type="project" value="UniProtKB-ARBA"/>
</dbReference>
<feature type="domain" description="FAD-binding" evidence="5">
    <location>
        <begin position="21"/>
        <end position="352"/>
    </location>
</feature>
<dbReference type="Proteomes" id="UP000327000">
    <property type="component" value="Unassembled WGS sequence"/>
</dbReference>
<comment type="caution">
    <text evidence="6">The sequence shown here is derived from an EMBL/GenBank/DDBJ whole genome shotgun (WGS) entry which is preliminary data.</text>
</comment>
<comment type="cofactor">
    <cofactor evidence="1">
        <name>FAD</name>
        <dbReference type="ChEBI" id="CHEBI:57692"/>
    </cofactor>
</comment>
<feature type="compositionally biased region" description="Low complexity" evidence="4">
    <location>
        <begin position="506"/>
        <end position="518"/>
    </location>
</feature>
<gene>
    <name evidence="6" type="ORF">FRZ00_00695</name>
</gene>
<evidence type="ECO:0000256" key="4">
    <source>
        <dbReference type="SAM" id="MobiDB-lite"/>
    </source>
</evidence>
<protein>
    <submittedName>
        <fullName evidence="6">FAD-dependent oxidoreductase</fullName>
    </submittedName>
</protein>
<sequence>MSARANPSAPSTRSARTEPSADVLVVGAGPTGLLLAGDLAASGVNVVLLERRSTESNLTRAFAVHARTLEVFDTRGLAEALIATGHLIDGVRLFGRMAIDLTRLETRFPGVLMTPQYHVERLLEERAVAAGADIRRGVRCTGLRQDADGVELDVEEADGTARTLRARYAVGTDGVHSTVRRALGMPFPGRAVLDSVMLADVRLAAAPRELPAFRGGAEGFAFVVPFGDGWFRIIAWRRGTRLPTDAPVDLEDLKGVTRALFGTDFGVHDARWTSRFHSDERQVPRYRDGRVFLAGDAAHVHSPAGGLGMNAGIQDAANLGWKLAAVLQGRAGEALLDSYHDERHPVGTQVLRVSGAIVRAVLFDSPLIRGVRDVATRVLPFAPAVGRRMARTVSGLAVAYPAPPGSHPLTGRRVPDLPLVEAGDGPTRLYEALRAGTHLRVLPRDTGPDVPPAPPGALTVTRADAERTALLVRPDGYVESAEELPPSWSLPEAGTGAEAGAGGTAEAGEEPTASAGPEAAERNAVVA</sequence>
<organism evidence="6 7">
    <name type="scientific">Streptomyces mobaraensis</name>
    <name type="common">Streptoverticillium mobaraense</name>
    <dbReference type="NCBI Taxonomy" id="35621"/>
    <lineage>
        <taxon>Bacteria</taxon>
        <taxon>Bacillati</taxon>
        <taxon>Actinomycetota</taxon>
        <taxon>Actinomycetes</taxon>
        <taxon>Kitasatosporales</taxon>
        <taxon>Streptomycetaceae</taxon>
        <taxon>Streptomyces</taxon>
    </lineage>
</organism>
<name>A0A5N5WFH3_STRMB</name>
<dbReference type="Gene3D" id="3.30.70.2450">
    <property type="match status" value="1"/>
</dbReference>
<proteinExistence type="predicted"/>